<sequence>MDEPFESPPLPPGTRLHSFIIGAPLGRGGVGIVYAAEHEILHETFAIKEFLPNDLARRVAGNRVAALPGKEKAYAALRRKFLEEGQTLVQLARPHPHPNLVQVTDAFHENDTVYLCMRFERGQSLDALVESRGPLGESELMALLLPLLDGLEYAHAHRVWHRDIKPSNILVREDGTPLLIDFGAAHRDRADGVVSVIAQYTPNFAASEQVYGGTQGPWTDIYCLAATLYYVVTGHPPPSRLRPGWRSQCPGYSRRFLDALEAGLQFDPERRPETVASWRSLFMASEDDPGLISQRPSDPEEQKTQVLDQDVLIQRPSQGTSGVTTVLSGLEPALGPAAEQRHPQPASRSRRWIWVAGLSVPLLLGGLVVGSLMDHWLNPSPERPTSLSVESSSDIMRFGERLDLAGLECAHVKLFPIGERAIGLSGYLRDAQQLTALLERVRTLAPGLEVERRELAFASPFCDLLGVTNALAPASDRYPGMPIVRFNNPDRIYQEDQYLALDVFNPGAKGGYLYLDFIDSDHQVVHLFPSMALPDNFIPPGSLRQIGARDDAACAREPDACFVISRPHGNNLILALWSETPILPGWRSPQSEPVIGYLAVLRTALDSQPISSSSQRAISYHFFTTTD</sequence>
<dbReference type="PANTHER" id="PTHR43289">
    <property type="entry name" value="MITOGEN-ACTIVATED PROTEIN KINASE KINASE KINASE 20-RELATED"/>
    <property type="match status" value="1"/>
</dbReference>
<dbReference type="AlphaFoldDB" id="A0A6I6E9Q2"/>
<dbReference type="EMBL" id="CP039268">
    <property type="protein sequence ID" value="QGU32016.1"/>
    <property type="molecule type" value="Genomic_DNA"/>
</dbReference>
<feature type="domain" description="Protein kinase" evidence="5">
    <location>
        <begin position="19"/>
        <end position="283"/>
    </location>
</feature>
<keyword evidence="7" id="KW-1185">Reference proteome</keyword>
<dbReference type="SUPFAM" id="SSF56112">
    <property type="entry name" value="Protein kinase-like (PK-like)"/>
    <property type="match status" value="1"/>
</dbReference>
<dbReference type="PROSITE" id="PS00108">
    <property type="entry name" value="PROTEIN_KINASE_ST"/>
    <property type="match status" value="1"/>
</dbReference>
<proteinExistence type="predicted"/>
<dbReference type="GO" id="GO:0005524">
    <property type="term" value="F:ATP binding"/>
    <property type="evidence" value="ECO:0007669"/>
    <property type="project" value="UniProtKB-KW"/>
</dbReference>
<evidence type="ECO:0000259" key="5">
    <source>
        <dbReference type="PROSITE" id="PS50011"/>
    </source>
</evidence>
<dbReference type="Pfam" id="PF00069">
    <property type="entry name" value="Pkinase"/>
    <property type="match status" value="1"/>
</dbReference>
<gene>
    <name evidence="6" type="ORF">E6P07_02845</name>
</gene>
<dbReference type="Gene3D" id="1.10.510.10">
    <property type="entry name" value="Transferase(Phosphotransferase) domain 1"/>
    <property type="match status" value="1"/>
</dbReference>
<dbReference type="CDD" id="cd14014">
    <property type="entry name" value="STKc_PknB_like"/>
    <property type="match status" value="1"/>
</dbReference>
<dbReference type="OrthoDB" id="9801841at2"/>
<dbReference type="InterPro" id="IPR011009">
    <property type="entry name" value="Kinase-like_dom_sf"/>
</dbReference>
<evidence type="ECO:0000313" key="7">
    <source>
        <dbReference type="Proteomes" id="UP000426424"/>
    </source>
</evidence>
<keyword evidence="3 6" id="KW-0418">Kinase</keyword>
<dbReference type="Pfam" id="PF14326">
    <property type="entry name" value="DUF4384"/>
    <property type="match status" value="1"/>
</dbReference>
<accession>A0A6I6E9Q2</accession>
<dbReference type="GO" id="GO:0004674">
    <property type="term" value="F:protein serine/threonine kinase activity"/>
    <property type="evidence" value="ECO:0007669"/>
    <property type="project" value="TreeGrafter"/>
</dbReference>
<keyword evidence="2" id="KW-0547">Nucleotide-binding</keyword>
<evidence type="ECO:0000313" key="6">
    <source>
        <dbReference type="EMBL" id="QGU32016.1"/>
    </source>
</evidence>
<dbReference type="InterPro" id="IPR025493">
    <property type="entry name" value="DUF4384"/>
</dbReference>
<evidence type="ECO:0000256" key="2">
    <source>
        <dbReference type="ARBA" id="ARBA00022741"/>
    </source>
</evidence>
<dbReference type="Proteomes" id="UP000426424">
    <property type="component" value="Chromosome"/>
</dbReference>
<dbReference type="KEGG" id="ttp:E6P07_02845"/>
<evidence type="ECO:0000256" key="3">
    <source>
        <dbReference type="ARBA" id="ARBA00022777"/>
    </source>
</evidence>
<reference evidence="6 7" key="1">
    <citation type="submission" date="2019-12" db="EMBL/GenBank/DDBJ databases">
        <title>The complete genome of the thermophilic, anoxygenic phototrophic gammaproteobacterium Thermochromatium tepidum.</title>
        <authorList>
            <person name="Sattley W.M."/>
            <person name="Swingley W.D."/>
            <person name="Burchell B.M."/>
            <person name="Gurbani S.A."/>
            <person name="Kujawa C.M."/>
            <person name="Nuccio D.A."/>
            <person name="Schladweiler J."/>
            <person name="Shaffer K.N."/>
            <person name="Stokes L.M."/>
            <person name="Touchman J.W."/>
            <person name="Blankenship R.E."/>
            <person name="Madigan M.T."/>
        </authorList>
    </citation>
    <scope>NUCLEOTIDE SEQUENCE [LARGE SCALE GENOMIC DNA]</scope>
    <source>
        <strain evidence="6 7">ATCC 43061</strain>
    </source>
</reference>
<protein>
    <submittedName>
        <fullName evidence="6">Protein kinase</fullName>
    </submittedName>
</protein>
<organism evidence="6 7">
    <name type="scientific">Thermochromatium tepidum ATCC 43061</name>
    <dbReference type="NCBI Taxonomy" id="316276"/>
    <lineage>
        <taxon>Bacteria</taxon>
        <taxon>Pseudomonadati</taxon>
        <taxon>Pseudomonadota</taxon>
        <taxon>Gammaproteobacteria</taxon>
        <taxon>Chromatiales</taxon>
        <taxon>Chromatiaceae</taxon>
        <taxon>Thermochromatium</taxon>
    </lineage>
</organism>
<dbReference type="PROSITE" id="PS50011">
    <property type="entry name" value="PROTEIN_KINASE_DOM"/>
    <property type="match status" value="1"/>
</dbReference>
<name>A0A6I6E9Q2_THETI</name>
<evidence type="ECO:0000256" key="1">
    <source>
        <dbReference type="ARBA" id="ARBA00022679"/>
    </source>
</evidence>
<evidence type="ECO:0000256" key="4">
    <source>
        <dbReference type="ARBA" id="ARBA00022840"/>
    </source>
</evidence>
<dbReference type="InterPro" id="IPR000719">
    <property type="entry name" value="Prot_kinase_dom"/>
</dbReference>
<dbReference type="InterPro" id="IPR008271">
    <property type="entry name" value="Ser/Thr_kinase_AS"/>
</dbReference>
<keyword evidence="4" id="KW-0067">ATP-binding</keyword>
<dbReference type="PANTHER" id="PTHR43289:SF6">
    <property type="entry name" value="SERINE_THREONINE-PROTEIN KINASE NEKL-3"/>
    <property type="match status" value="1"/>
</dbReference>
<dbReference type="RefSeq" id="WP_153974215.1">
    <property type="nucleotide sequence ID" value="NZ_CP039268.1"/>
</dbReference>
<dbReference type="SMART" id="SM00220">
    <property type="entry name" value="S_TKc"/>
    <property type="match status" value="1"/>
</dbReference>
<keyword evidence="1" id="KW-0808">Transferase</keyword>